<accession>A0A8J5TBX4</accession>
<feature type="transmembrane region" description="Helical" evidence="1">
    <location>
        <begin position="124"/>
        <end position="146"/>
    </location>
</feature>
<sequence length="167" mass="18309">MDDLPVRSKASLYEPLDRPWWQGTGKPSCASDPGKDGSSTSVFAVIILAGNSVAAIYHSWRDPWSVAFVLAAFLILLSLFLALRLFERLPPGSSRRVHVKAGVWVLTTVLTIMFSYRVAALMPLPLAVIIWTMAGSTIIAGFYMFFVSRDEIAAAAEERLSKVSDMA</sequence>
<reference evidence="2" key="2">
    <citation type="submission" date="2021-02" db="EMBL/GenBank/DDBJ databases">
        <authorList>
            <person name="Kimball J.A."/>
            <person name="Haas M.W."/>
            <person name="Macchietto M."/>
            <person name="Kono T."/>
            <person name="Duquette J."/>
            <person name="Shao M."/>
        </authorList>
    </citation>
    <scope>NUCLEOTIDE SEQUENCE</scope>
    <source>
        <tissue evidence="2">Fresh leaf tissue</tissue>
    </source>
</reference>
<feature type="transmembrane region" description="Helical" evidence="1">
    <location>
        <begin position="98"/>
        <end position="118"/>
    </location>
</feature>
<dbReference type="Proteomes" id="UP000729402">
    <property type="component" value="Unassembled WGS sequence"/>
</dbReference>
<dbReference type="PANTHER" id="PTHR46610:SF2">
    <property type="entry name" value="OS01G0714600 PROTEIN"/>
    <property type="match status" value="1"/>
</dbReference>
<evidence type="ECO:0000313" key="3">
    <source>
        <dbReference type="Proteomes" id="UP000729402"/>
    </source>
</evidence>
<reference evidence="2" key="1">
    <citation type="journal article" date="2021" name="bioRxiv">
        <title>Whole Genome Assembly and Annotation of Northern Wild Rice, Zizania palustris L., Supports a Whole Genome Duplication in the Zizania Genus.</title>
        <authorList>
            <person name="Haas M."/>
            <person name="Kono T."/>
            <person name="Macchietto M."/>
            <person name="Millas R."/>
            <person name="McGilp L."/>
            <person name="Shao M."/>
            <person name="Duquette J."/>
            <person name="Hirsch C.N."/>
            <person name="Kimball J."/>
        </authorList>
    </citation>
    <scope>NUCLEOTIDE SEQUENCE</scope>
    <source>
        <tissue evidence="2">Fresh leaf tissue</tissue>
    </source>
</reference>
<gene>
    <name evidence="2" type="ORF">GUJ93_ZPchr0007g4037</name>
</gene>
<comment type="caution">
    <text evidence="2">The sequence shown here is derived from an EMBL/GenBank/DDBJ whole genome shotgun (WGS) entry which is preliminary data.</text>
</comment>
<dbReference type="EMBL" id="JAAALK010000282">
    <property type="protein sequence ID" value="KAG8077723.1"/>
    <property type="molecule type" value="Genomic_DNA"/>
</dbReference>
<dbReference type="AlphaFoldDB" id="A0A8J5TBX4"/>
<dbReference type="OrthoDB" id="681960at2759"/>
<evidence type="ECO:0000256" key="1">
    <source>
        <dbReference type="SAM" id="Phobius"/>
    </source>
</evidence>
<feature type="transmembrane region" description="Helical" evidence="1">
    <location>
        <begin position="66"/>
        <end position="86"/>
    </location>
</feature>
<dbReference type="Pfam" id="PF20100">
    <property type="entry name" value="DUF6490"/>
    <property type="match status" value="1"/>
</dbReference>
<evidence type="ECO:0000313" key="2">
    <source>
        <dbReference type="EMBL" id="KAG8077723.1"/>
    </source>
</evidence>
<keyword evidence="3" id="KW-1185">Reference proteome</keyword>
<keyword evidence="1" id="KW-1133">Transmembrane helix</keyword>
<keyword evidence="1" id="KW-0472">Membrane</keyword>
<dbReference type="InterPro" id="IPR045501">
    <property type="entry name" value="DUF6490"/>
</dbReference>
<protein>
    <submittedName>
        <fullName evidence="2">Uncharacterized protein</fullName>
    </submittedName>
</protein>
<organism evidence="2 3">
    <name type="scientific">Zizania palustris</name>
    <name type="common">Northern wild rice</name>
    <dbReference type="NCBI Taxonomy" id="103762"/>
    <lineage>
        <taxon>Eukaryota</taxon>
        <taxon>Viridiplantae</taxon>
        <taxon>Streptophyta</taxon>
        <taxon>Embryophyta</taxon>
        <taxon>Tracheophyta</taxon>
        <taxon>Spermatophyta</taxon>
        <taxon>Magnoliopsida</taxon>
        <taxon>Liliopsida</taxon>
        <taxon>Poales</taxon>
        <taxon>Poaceae</taxon>
        <taxon>BOP clade</taxon>
        <taxon>Oryzoideae</taxon>
        <taxon>Oryzeae</taxon>
        <taxon>Zizaniinae</taxon>
        <taxon>Zizania</taxon>
    </lineage>
</organism>
<dbReference type="PANTHER" id="PTHR46610">
    <property type="entry name" value="OS05G0181300 PROTEIN"/>
    <property type="match status" value="1"/>
</dbReference>
<name>A0A8J5TBX4_ZIZPA</name>
<proteinExistence type="predicted"/>
<keyword evidence="1" id="KW-0812">Transmembrane</keyword>
<feature type="transmembrane region" description="Helical" evidence="1">
    <location>
        <begin position="42"/>
        <end position="60"/>
    </location>
</feature>